<dbReference type="GO" id="GO:0005506">
    <property type="term" value="F:iron ion binding"/>
    <property type="evidence" value="ECO:0007669"/>
    <property type="project" value="InterPro"/>
</dbReference>
<dbReference type="PANTHER" id="PTHR11863">
    <property type="entry name" value="STEROL DESATURASE"/>
    <property type="match status" value="1"/>
</dbReference>
<keyword evidence="8" id="KW-1185">Reference proteome</keyword>
<dbReference type="InterPro" id="IPR050307">
    <property type="entry name" value="Sterol_Desaturase_Related"/>
</dbReference>
<accession>A0A6N4SRN2</accession>
<feature type="transmembrane region" description="Helical" evidence="5">
    <location>
        <begin position="18"/>
        <end position="39"/>
    </location>
</feature>
<dbReference type="AlphaFoldDB" id="A0A6N4SRN2"/>
<organism evidence="7 8">
    <name type="scientific">Cytophaga hutchinsonii (strain ATCC 33406 / DSM 1761 / CIP 103989 / NBRC 15051 / NCIMB 9469 / D465)</name>
    <dbReference type="NCBI Taxonomy" id="269798"/>
    <lineage>
        <taxon>Bacteria</taxon>
        <taxon>Pseudomonadati</taxon>
        <taxon>Bacteroidota</taxon>
        <taxon>Cytophagia</taxon>
        <taxon>Cytophagales</taxon>
        <taxon>Cytophagaceae</taxon>
        <taxon>Cytophaga</taxon>
    </lineage>
</organism>
<feature type="transmembrane region" description="Helical" evidence="5">
    <location>
        <begin position="98"/>
        <end position="119"/>
    </location>
</feature>
<keyword evidence="3 5" id="KW-1133">Transmembrane helix</keyword>
<gene>
    <name evidence="7" type="ordered locus">CHU_1699</name>
</gene>
<dbReference type="KEGG" id="chu:CHU_1699"/>
<evidence type="ECO:0000256" key="5">
    <source>
        <dbReference type="SAM" id="Phobius"/>
    </source>
</evidence>
<dbReference type="GO" id="GO:0016491">
    <property type="term" value="F:oxidoreductase activity"/>
    <property type="evidence" value="ECO:0007669"/>
    <property type="project" value="UniProtKB-KW"/>
</dbReference>
<proteinExistence type="predicted"/>
<protein>
    <submittedName>
        <fullName evidence="7">Sterol desaturase family protein</fullName>
        <ecNumber evidence="7">1.3.3.-</ecNumber>
    </submittedName>
</protein>
<evidence type="ECO:0000256" key="2">
    <source>
        <dbReference type="ARBA" id="ARBA00022692"/>
    </source>
</evidence>
<keyword evidence="2 5" id="KW-0812">Transmembrane</keyword>
<dbReference type="Pfam" id="PF04116">
    <property type="entry name" value="FA_hydroxylase"/>
    <property type="match status" value="1"/>
</dbReference>
<comment type="subcellular location">
    <subcellularLocation>
        <location evidence="1">Membrane</location>
    </subcellularLocation>
</comment>
<evidence type="ECO:0000313" key="7">
    <source>
        <dbReference type="EMBL" id="ABG58966.1"/>
    </source>
</evidence>
<evidence type="ECO:0000259" key="6">
    <source>
        <dbReference type="Pfam" id="PF04116"/>
    </source>
</evidence>
<dbReference type="Proteomes" id="UP000001822">
    <property type="component" value="Chromosome"/>
</dbReference>
<dbReference type="EMBL" id="CP000383">
    <property type="protein sequence ID" value="ABG58966.1"/>
    <property type="molecule type" value="Genomic_DNA"/>
</dbReference>
<keyword evidence="4 5" id="KW-0472">Membrane</keyword>
<feature type="transmembrane region" description="Helical" evidence="5">
    <location>
        <begin position="125"/>
        <end position="146"/>
    </location>
</feature>
<evidence type="ECO:0000256" key="1">
    <source>
        <dbReference type="ARBA" id="ARBA00004370"/>
    </source>
</evidence>
<dbReference type="GO" id="GO:0008610">
    <property type="term" value="P:lipid biosynthetic process"/>
    <property type="evidence" value="ECO:0007669"/>
    <property type="project" value="InterPro"/>
</dbReference>
<dbReference type="InterPro" id="IPR006694">
    <property type="entry name" value="Fatty_acid_hydroxylase"/>
</dbReference>
<dbReference type="GO" id="GO:0016020">
    <property type="term" value="C:membrane"/>
    <property type="evidence" value="ECO:0007669"/>
    <property type="project" value="UniProtKB-SubCell"/>
</dbReference>
<feature type="domain" description="Fatty acid hydroxylase" evidence="6">
    <location>
        <begin position="59"/>
        <end position="194"/>
    </location>
</feature>
<name>A0A6N4SRN2_CYTH3</name>
<evidence type="ECO:0000256" key="4">
    <source>
        <dbReference type="ARBA" id="ARBA00023136"/>
    </source>
</evidence>
<sequence length="196" mass="22943">MLDGLLTTFKDEITLKEIGWTCSTIFFNTLVTLAGYKLFQHGVIIFHLNFSVTELLADFLLLIVAMDFMMYVFHWAIHKLHALYRYHDLHHQYNNPTAVSLFVLHPVEVLGFGGLWLCLLTAIDFSIYAIILYLMFNVAMGIIGHLRKEFIPASVKNHTFFQWLANTGFHVDHHQYQQYNFGFYTKVWDRIFGTLK</sequence>
<evidence type="ECO:0000256" key="3">
    <source>
        <dbReference type="ARBA" id="ARBA00022989"/>
    </source>
</evidence>
<reference evidence="7 8" key="1">
    <citation type="journal article" date="2007" name="Appl. Environ. Microbiol.">
        <title>Genome sequence of the cellulolytic gliding bacterium Cytophaga hutchinsonii.</title>
        <authorList>
            <person name="Xie G."/>
            <person name="Bruce D.C."/>
            <person name="Challacombe J.F."/>
            <person name="Chertkov O."/>
            <person name="Detter J.C."/>
            <person name="Gilna P."/>
            <person name="Han C.S."/>
            <person name="Lucas S."/>
            <person name="Misra M."/>
            <person name="Myers G.L."/>
            <person name="Richardson P."/>
            <person name="Tapia R."/>
            <person name="Thayer N."/>
            <person name="Thompson L.S."/>
            <person name="Brettin T.S."/>
            <person name="Henrissat B."/>
            <person name="Wilson D.B."/>
            <person name="McBride M.J."/>
        </authorList>
    </citation>
    <scope>NUCLEOTIDE SEQUENCE [LARGE SCALE GENOMIC DNA]</scope>
    <source>
        <strain evidence="8">ATCC 33406 / DSM 1761 / CIP 103989 / NBRC 15051 / NCIMB 9469 / D465</strain>
    </source>
</reference>
<dbReference type="EC" id="1.3.3.-" evidence="7"/>
<feature type="transmembrane region" description="Helical" evidence="5">
    <location>
        <begin position="59"/>
        <end position="77"/>
    </location>
</feature>
<keyword evidence="7" id="KW-0560">Oxidoreductase</keyword>
<evidence type="ECO:0000313" key="8">
    <source>
        <dbReference type="Proteomes" id="UP000001822"/>
    </source>
</evidence>